<evidence type="ECO:0000313" key="2">
    <source>
        <dbReference type="Proteomes" id="UP000653343"/>
    </source>
</evidence>
<name>A0ABQ2XR04_9BURK</name>
<dbReference type="Proteomes" id="UP000653343">
    <property type="component" value="Unassembled WGS sequence"/>
</dbReference>
<organism evidence="1 2">
    <name type="scientific">Undibacterium squillarum</name>
    <dbReference type="NCBI Taxonomy" id="1131567"/>
    <lineage>
        <taxon>Bacteria</taxon>
        <taxon>Pseudomonadati</taxon>
        <taxon>Pseudomonadota</taxon>
        <taxon>Betaproteobacteria</taxon>
        <taxon>Burkholderiales</taxon>
        <taxon>Oxalobacteraceae</taxon>
        <taxon>Undibacterium</taxon>
    </lineage>
</organism>
<proteinExistence type="predicted"/>
<reference evidence="2" key="1">
    <citation type="journal article" date="2019" name="Int. J. Syst. Evol. Microbiol.">
        <title>The Global Catalogue of Microorganisms (GCM) 10K type strain sequencing project: providing services to taxonomists for standard genome sequencing and annotation.</title>
        <authorList>
            <consortium name="The Broad Institute Genomics Platform"/>
            <consortium name="The Broad Institute Genome Sequencing Center for Infectious Disease"/>
            <person name="Wu L."/>
            <person name="Ma J."/>
        </authorList>
    </citation>
    <scope>NUCLEOTIDE SEQUENCE [LARGE SCALE GENOMIC DNA]</scope>
    <source>
        <strain evidence="2">KCTC 23917</strain>
    </source>
</reference>
<evidence type="ECO:0008006" key="3">
    <source>
        <dbReference type="Google" id="ProtNLM"/>
    </source>
</evidence>
<sequence length="402" mass="45542">MKRTADSTIKGFLYQFNKTIISVVGATAGEIITVEGLVEDIDIEALDGTLKAVQCKYHEAASTFSESLIFKPLLQMAETFSKSTAKTISYRIFVHVPGEAQGERKITAQTLENALATGDQELKKIVARIISPFDKNTFLDNVILDFGPSIDELEQEAMNALRTLGLNDADVDCVLYPNAIHRVAKLSSLKQESDRKITRRIFYDYLSAANATAVSKWVLASRNKKKILEAVRKQLSEGLSQNSRERFFYFQPDAIDNFDDEIVIFVCNYLKKYHTKPSHDKTPLIAIEKDISGINDIQSRLFRKEVKVTTGMVGSNFEITELFREPITKQARGKIREREFDLRLLHTRPTIAPLNYRRSQDLFCVCDSIPTDLDVSDVNVIHLGISSFKELEYVMQLRGTHE</sequence>
<dbReference type="EMBL" id="BMYU01000001">
    <property type="protein sequence ID" value="GGX29877.1"/>
    <property type="molecule type" value="Genomic_DNA"/>
</dbReference>
<dbReference type="RefSeq" id="WP_189355293.1">
    <property type="nucleotide sequence ID" value="NZ_BMYU01000001.1"/>
</dbReference>
<comment type="caution">
    <text evidence="1">The sequence shown here is derived from an EMBL/GenBank/DDBJ whole genome shotgun (WGS) entry which is preliminary data.</text>
</comment>
<gene>
    <name evidence="1" type="ORF">GCM10010946_03560</name>
</gene>
<evidence type="ECO:0000313" key="1">
    <source>
        <dbReference type="EMBL" id="GGX29877.1"/>
    </source>
</evidence>
<accession>A0ABQ2XR04</accession>
<protein>
    <recommendedName>
        <fullName evidence="3">DUF4297 domain-containing protein</fullName>
    </recommendedName>
</protein>
<keyword evidence="2" id="KW-1185">Reference proteome</keyword>